<evidence type="ECO:0000313" key="15">
    <source>
        <dbReference type="EMBL" id="KAK1800968.1"/>
    </source>
</evidence>
<keyword evidence="12" id="KW-0966">Cell projection</keyword>
<feature type="region of interest" description="Disordered" evidence="14">
    <location>
        <begin position="246"/>
        <end position="328"/>
    </location>
</feature>
<evidence type="ECO:0000256" key="14">
    <source>
        <dbReference type="SAM" id="MobiDB-lite"/>
    </source>
</evidence>
<feature type="compositionally biased region" description="Acidic residues" evidence="14">
    <location>
        <begin position="56"/>
        <end position="75"/>
    </location>
</feature>
<evidence type="ECO:0000256" key="7">
    <source>
        <dbReference type="ARBA" id="ARBA00022701"/>
    </source>
</evidence>
<evidence type="ECO:0000256" key="12">
    <source>
        <dbReference type="ARBA" id="ARBA00023273"/>
    </source>
</evidence>
<dbReference type="PANTHER" id="PTHR14320:SF2">
    <property type="entry name" value="COILED-COIL DOMAIN-CONTAINING PROTEIN 181"/>
    <property type="match status" value="1"/>
</dbReference>
<feature type="compositionally biased region" description="Basic and acidic residues" evidence="14">
    <location>
        <begin position="201"/>
        <end position="227"/>
    </location>
</feature>
<feature type="compositionally biased region" description="Low complexity" evidence="14">
    <location>
        <begin position="270"/>
        <end position="281"/>
    </location>
</feature>
<feature type="region of interest" description="Disordered" evidence="14">
    <location>
        <begin position="346"/>
        <end position="376"/>
    </location>
</feature>
<evidence type="ECO:0000256" key="3">
    <source>
        <dbReference type="ARBA" id="ARBA00004245"/>
    </source>
</evidence>
<protein>
    <recommendedName>
        <fullName evidence="5">Coiled-coil domain-containing protein 181</fullName>
    </recommendedName>
</protein>
<comment type="subcellular location">
    <subcellularLocation>
        <location evidence="2">Cell projection</location>
        <location evidence="2">Cilium</location>
        <location evidence="2">Flagellum</location>
    </subcellularLocation>
    <subcellularLocation>
        <location evidence="3">Cytoplasm</location>
        <location evidence="3">Cytoskeleton</location>
    </subcellularLocation>
</comment>
<feature type="compositionally biased region" description="Basic and acidic residues" evidence="14">
    <location>
        <begin position="76"/>
        <end position="117"/>
    </location>
</feature>
<evidence type="ECO:0000256" key="1">
    <source>
        <dbReference type="ARBA" id="ARBA00002213"/>
    </source>
</evidence>
<dbReference type="Proteomes" id="UP001239994">
    <property type="component" value="Unassembled WGS sequence"/>
</dbReference>
<keyword evidence="16" id="KW-1185">Reference proteome</keyword>
<evidence type="ECO:0000256" key="13">
    <source>
        <dbReference type="ARBA" id="ARBA00047162"/>
    </source>
</evidence>
<feature type="compositionally biased region" description="Basic and acidic residues" evidence="14">
    <location>
        <begin position="1"/>
        <end position="10"/>
    </location>
</feature>
<accession>A0AAD8ZKC4</accession>
<evidence type="ECO:0000256" key="8">
    <source>
        <dbReference type="ARBA" id="ARBA00022846"/>
    </source>
</evidence>
<name>A0AAD8ZKC4_9TELE</name>
<dbReference type="GO" id="GO:0031514">
    <property type="term" value="C:motile cilium"/>
    <property type="evidence" value="ECO:0007669"/>
    <property type="project" value="UniProtKB-SubCell"/>
</dbReference>
<keyword evidence="9" id="KW-0175">Coiled coil</keyword>
<evidence type="ECO:0000256" key="10">
    <source>
        <dbReference type="ARBA" id="ARBA00023069"/>
    </source>
</evidence>
<comment type="caution">
    <text evidence="15">The sequence shown here is derived from an EMBL/GenBank/DDBJ whole genome shotgun (WGS) entry which is preliminary data.</text>
</comment>
<feature type="region of interest" description="Disordered" evidence="14">
    <location>
        <begin position="195"/>
        <end position="227"/>
    </location>
</feature>
<evidence type="ECO:0000256" key="4">
    <source>
        <dbReference type="ARBA" id="ARBA00005737"/>
    </source>
</evidence>
<dbReference type="InterPro" id="IPR026687">
    <property type="entry name" value="CCDC181"/>
</dbReference>
<dbReference type="GO" id="GO:0008017">
    <property type="term" value="F:microtubule binding"/>
    <property type="evidence" value="ECO:0007669"/>
    <property type="project" value="InterPro"/>
</dbReference>
<keyword evidence="7" id="KW-0493">Microtubule</keyword>
<feature type="region of interest" description="Disordered" evidence="14">
    <location>
        <begin position="1"/>
        <end position="153"/>
    </location>
</feature>
<evidence type="ECO:0000256" key="11">
    <source>
        <dbReference type="ARBA" id="ARBA00023212"/>
    </source>
</evidence>
<sequence length="518" mass="59604">MNTSEHELLHKAGGHSLAQGEMSTAVCTNTQEEYDDDFEKDLDWLISEDEGKGAEQDPDDDDDEEDDDVDEDVEAQIDKALDENEKRVDEGRDTPSKGDDSGAEEHRLTPTDGDRVTTETALAEDNEDEENQSLLQKIEQANRQLQDQEAPDQMRRRRLQFKDTLVDLVVPAQNDSAPCRDLEVDGDVAEQMLELKISPQEQREGGDVGGDRHRDGQRVGAREERVLVERDGKFDLVSYKEVESQGLLPPLPGCHSDGHHGSPRTQTEPVKSSSLSVKSSLALQAGTEPRHVPRPPLPRGRVRPNSASHTQGPSGRQGIGGTRRVQSASGAPALGTFTLSPQQKELLTKQQQRRQKLAQEEEERRREEEEHKREENELAFRAWLAKKRLQLQDERRVQRAQQMEWLSCKKECSDPDEAFRLWLQKKQEQHLKERQLEEMKRLERDSAPYLRTPEERDKAFALWLRRKRAEQRAEQRAARVRSRRLMLEVRRARRAQRPWCSVSDSRPFRFDDPYSYCF</sequence>
<evidence type="ECO:0000256" key="9">
    <source>
        <dbReference type="ARBA" id="ARBA00023054"/>
    </source>
</evidence>
<comment type="subunit">
    <text evidence="13">Homodimer. Interacts with HOOK1. Interacts with HOOK2. Interacts with HOOK3.</text>
</comment>
<keyword evidence="8" id="KW-0282">Flagellum</keyword>
<feature type="compositionally biased region" description="Polar residues" evidence="14">
    <location>
        <begin position="132"/>
        <end position="147"/>
    </location>
</feature>
<reference evidence="15" key="1">
    <citation type="submission" date="2023-03" db="EMBL/GenBank/DDBJ databases">
        <title>Electrophorus voltai genome.</title>
        <authorList>
            <person name="Bian C."/>
        </authorList>
    </citation>
    <scope>NUCLEOTIDE SEQUENCE</scope>
    <source>
        <strain evidence="15">CB-2022</strain>
        <tissue evidence="15">Muscle</tissue>
    </source>
</reference>
<dbReference type="AlphaFoldDB" id="A0AAD8ZKC4"/>
<keyword evidence="6" id="KW-0963">Cytoplasm</keyword>
<feature type="compositionally biased region" description="Acidic residues" evidence="14">
    <location>
        <begin position="122"/>
        <end position="131"/>
    </location>
</feature>
<dbReference type="PANTHER" id="PTHR14320">
    <property type="entry name" value="COILED-COIL DOMAIN-CONTAINING PROTEIN 181"/>
    <property type="match status" value="1"/>
</dbReference>
<proteinExistence type="inferred from homology"/>
<evidence type="ECO:0000256" key="5">
    <source>
        <dbReference type="ARBA" id="ARBA00022306"/>
    </source>
</evidence>
<dbReference type="EMBL" id="JAROKS010000009">
    <property type="protein sequence ID" value="KAK1800968.1"/>
    <property type="molecule type" value="Genomic_DNA"/>
</dbReference>
<feature type="compositionally biased region" description="Polar residues" evidence="14">
    <location>
        <begin position="21"/>
        <end position="31"/>
    </location>
</feature>
<feature type="compositionally biased region" description="Basic and acidic residues" evidence="14">
    <location>
        <begin position="357"/>
        <end position="376"/>
    </location>
</feature>
<comment type="similarity">
    <text evidence="4">Belongs to the CCDC181 family.</text>
</comment>
<comment type="function">
    <text evidence="1">Microtubule-binding protein that localizes to the microtubular manchette of elongating spermatids.</text>
</comment>
<keyword evidence="10" id="KW-0969">Cilium</keyword>
<feature type="compositionally biased region" description="Polar residues" evidence="14">
    <location>
        <begin position="305"/>
        <end position="314"/>
    </location>
</feature>
<dbReference type="GO" id="GO:0005874">
    <property type="term" value="C:microtubule"/>
    <property type="evidence" value="ECO:0007669"/>
    <property type="project" value="UniProtKB-KW"/>
</dbReference>
<organism evidence="15 16">
    <name type="scientific">Electrophorus voltai</name>
    <dbReference type="NCBI Taxonomy" id="2609070"/>
    <lineage>
        <taxon>Eukaryota</taxon>
        <taxon>Metazoa</taxon>
        <taxon>Chordata</taxon>
        <taxon>Craniata</taxon>
        <taxon>Vertebrata</taxon>
        <taxon>Euteleostomi</taxon>
        <taxon>Actinopterygii</taxon>
        <taxon>Neopterygii</taxon>
        <taxon>Teleostei</taxon>
        <taxon>Ostariophysi</taxon>
        <taxon>Gymnotiformes</taxon>
        <taxon>Gymnotoidei</taxon>
        <taxon>Gymnotidae</taxon>
        <taxon>Electrophorus</taxon>
    </lineage>
</organism>
<evidence type="ECO:0000256" key="6">
    <source>
        <dbReference type="ARBA" id="ARBA00022490"/>
    </source>
</evidence>
<keyword evidence="11" id="KW-0206">Cytoskeleton</keyword>
<evidence type="ECO:0000313" key="16">
    <source>
        <dbReference type="Proteomes" id="UP001239994"/>
    </source>
</evidence>
<gene>
    <name evidence="15" type="ORF">P4O66_004661</name>
</gene>
<evidence type="ECO:0000256" key="2">
    <source>
        <dbReference type="ARBA" id="ARBA00004230"/>
    </source>
</evidence>